<dbReference type="Pfam" id="PF00440">
    <property type="entry name" value="TetR_N"/>
    <property type="match status" value="1"/>
</dbReference>
<evidence type="ECO:0000313" key="4">
    <source>
        <dbReference type="EMBL" id="KAA6303075.1"/>
    </source>
</evidence>
<keyword evidence="1 2" id="KW-0238">DNA-binding</keyword>
<proteinExistence type="predicted"/>
<dbReference type="EMBL" id="SNRX01000003">
    <property type="protein sequence ID" value="KAA6303075.1"/>
    <property type="molecule type" value="Genomic_DNA"/>
</dbReference>
<evidence type="ECO:0000256" key="2">
    <source>
        <dbReference type="PROSITE-ProRule" id="PRU00335"/>
    </source>
</evidence>
<name>A0A5M8P3M0_9BACT</name>
<comment type="caution">
    <text evidence="4">The sequence shown here is derived from an EMBL/GenBank/DDBJ whole genome shotgun (WGS) entry which is preliminary data.</text>
</comment>
<dbReference type="InterPro" id="IPR009057">
    <property type="entry name" value="Homeodomain-like_sf"/>
</dbReference>
<dbReference type="PRINTS" id="PR00455">
    <property type="entry name" value="HTHTETR"/>
</dbReference>
<evidence type="ECO:0000256" key="1">
    <source>
        <dbReference type="ARBA" id="ARBA00023125"/>
    </source>
</evidence>
<dbReference type="InterPro" id="IPR001647">
    <property type="entry name" value="HTH_TetR"/>
</dbReference>
<evidence type="ECO:0000259" key="3">
    <source>
        <dbReference type="PROSITE" id="PS50977"/>
    </source>
</evidence>
<feature type="domain" description="HTH tetR-type" evidence="3">
    <location>
        <begin position="6"/>
        <end position="66"/>
    </location>
</feature>
<dbReference type="AlphaFoldDB" id="A0A5M8P3M0"/>
<organism evidence="4 5">
    <name type="scientific">Candidatus Ordinivivax streblomastigis</name>
    <dbReference type="NCBI Taxonomy" id="2540710"/>
    <lineage>
        <taxon>Bacteria</taxon>
        <taxon>Pseudomonadati</taxon>
        <taxon>Bacteroidota</taxon>
        <taxon>Bacteroidia</taxon>
        <taxon>Bacteroidales</taxon>
        <taxon>Candidatus Ordinivivax</taxon>
    </lineage>
</organism>
<reference evidence="4 5" key="1">
    <citation type="submission" date="2019-03" db="EMBL/GenBank/DDBJ databases">
        <title>Single cell metagenomics reveals metabolic interactions within the superorganism composed of flagellate Streblomastix strix and complex community of Bacteroidetes bacteria on its surface.</title>
        <authorList>
            <person name="Treitli S.C."/>
            <person name="Kolisko M."/>
            <person name="Husnik F."/>
            <person name="Keeling P."/>
            <person name="Hampl V."/>
        </authorList>
    </citation>
    <scope>NUCLEOTIDE SEQUENCE [LARGE SCALE GENOMIC DNA]</scope>
    <source>
        <strain evidence="4">St1</strain>
    </source>
</reference>
<dbReference type="PROSITE" id="PS50977">
    <property type="entry name" value="HTH_TETR_2"/>
    <property type="match status" value="1"/>
</dbReference>
<evidence type="ECO:0000313" key="5">
    <source>
        <dbReference type="Proteomes" id="UP000324575"/>
    </source>
</evidence>
<dbReference type="PANTHER" id="PTHR30328:SF54">
    <property type="entry name" value="HTH-TYPE TRANSCRIPTIONAL REPRESSOR SCO4008"/>
    <property type="match status" value="1"/>
</dbReference>
<feature type="DNA-binding region" description="H-T-H motif" evidence="2">
    <location>
        <begin position="29"/>
        <end position="48"/>
    </location>
</feature>
<sequence length="203" mass="23673">MKLHTIDVKDRILNVARELFIANGYNGTSIRDIAAASDTNLAHIKYYFQSKYSLFEIIFEEAFDILVERIFSIVQSDMPFFDLVEAWINAYYEILPEYPQIPIFIINEVNHNPEQLTEMIKKRIPQQIFNQLSNRLEEEHRKGLIKETSAIDFGLNVVSLCVFPFICGRLIIKVADISSEEYLALLEQHKKFVIRFILDALKP</sequence>
<dbReference type="InterPro" id="IPR036271">
    <property type="entry name" value="Tet_transcr_reg_TetR-rel_C_sf"/>
</dbReference>
<dbReference type="InterPro" id="IPR050109">
    <property type="entry name" value="HTH-type_TetR-like_transc_reg"/>
</dbReference>
<protein>
    <submittedName>
        <fullName evidence="4">Putative HTH-type transcriptional regulator YttP</fullName>
    </submittedName>
</protein>
<dbReference type="Gene3D" id="1.10.357.10">
    <property type="entry name" value="Tetracycline Repressor, domain 2"/>
    <property type="match status" value="1"/>
</dbReference>
<dbReference type="SUPFAM" id="SSF48498">
    <property type="entry name" value="Tetracyclin repressor-like, C-terminal domain"/>
    <property type="match status" value="1"/>
</dbReference>
<dbReference type="SUPFAM" id="SSF46689">
    <property type="entry name" value="Homeodomain-like"/>
    <property type="match status" value="1"/>
</dbReference>
<dbReference type="PANTHER" id="PTHR30328">
    <property type="entry name" value="TRANSCRIPTIONAL REPRESSOR"/>
    <property type="match status" value="1"/>
</dbReference>
<dbReference type="Proteomes" id="UP000324575">
    <property type="component" value="Unassembled WGS sequence"/>
</dbReference>
<accession>A0A5M8P3M0</accession>
<dbReference type="GO" id="GO:0003677">
    <property type="term" value="F:DNA binding"/>
    <property type="evidence" value="ECO:0007669"/>
    <property type="project" value="UniProtKB-UniRule"/>
</dbReference>
<gene>
    <name evidence="4" type="ORF">EZS26_000678</name>
</gene>